<evidence type="ECO:0000256" key="3">
    <source>
        <dbReference type="SAM" id="MobiDB-lite"/>
    </source>
</evidence>
<dbReference type="eggNOG" id="ENOG502T2HC">
    <property type="taxonomic scope" value="Eukaryota"/>
</dbReference>
<dbReference type="InterPro" id="IPR046982">
    <property type="entry name" value="BIN3/RVS161-like"/>
</dbReference>
<proteinExistence type="predicted"/>
<keyword evidence="6" id="KW-1185">Reference proteome</keyword>
<dbReference type="GO" id="GO:0030447">
    <property type="term" value="P:filamentous growth"/>
    <property type="evidence" value="ECO:0007669"/>
    <property type="project" value="UniProtKB-ARBA"/>
</dbReference>
<dbReference type="STRING" id="379508.A5DYQ0"/>
<organism evidence="5 6">
    <name type="scientific">Lodderomyces elongisporus (strain ATCC 11503 / CBS 2605 / JCM 1781 / NBRC 1676 / NRRL YB-4239)</name>
    <name type="common">Yeast</name>
    <name type="synonym">Saccharomyces elongisporus</name>
    <dbReference type="NCBI Taxonomy" id="379508"/>
    <lineage>
        <taxon>Eukaryota</taxon>
        <taxon>Fungi</taxon>
        <taxon>Dikarya</taxon>
        <taxon>Ascomycota</taxon>
        <taxon>Saccharomycotina</taxon>
        <taxon>Pichiomycetes</taxon>
        <taxon>Debaryomycetaceae</taxon>
        <taxon>Candida/Lodderomyces clade</taxon>
        <taxon>Lodderomyces</taxon>
    </lineage>
</organism>
<dbReference type="GO" id="GO:0051666">
    <property type="term" value="P:actin cortical patch localization"/>
    <property type="evidence" value="ECO:0007669"/>
    <property type="project" value="InterPro"/>
</dbReference>
<reference evidence="5 6" key="1">
    <citation type="journal article" date="2009" name="Nature">
        <title>Evolution of pathogenicity and sexual reproduction in eight Candida genomes.</title>
        <authorList>
            <person name="Butler G."/>
            <person name="Rasmussen M.D."/>
            <person name="Lin M.F."/>
            <person name="Santos M.A."/>
            <person name="Sakthikumar S."/>
            <person name="Munro C.A."/>
            <person name="Rheinbay E."/>
            <person name="Grabherr M."/>
            <person name="Forche A."/>
            <person name="Reedy J.L."/>
            <person name="Agrafioti I."/>
            <person name="Arnaud M.B."/>
            <person name="Bates S."/>
            <person name="Brown A.J."/>
            <person name="Brunke S."/>
            <person name="Costanzo M.C."/>
            <person name="Fitzpatrick D.A."/>
            <person name="de Groot P.W."/>
            <person name="Harris D."/>
            <person name="Hoyer L.L."/>
            <person name="Hube B."/>
            <person name="Klis F.M."/>
            <person name="Kodira C."/>
            <person name="Lennard N."/>
            <person name="Logue M.E."/>
            <person name="Martin R."/>
            <person name="Neiman A.M."/>
            <person name="Nikolaou E."/>
            <person name="Quail M.A."/>
            <person name="Quinn J."/>
            <person name="Santos M.C."/>
            <person name="Schmitzberger F.F."/>
            <person name="Sherlock G."/>
            <person name="Shah P."/>
            <person name="Silverstein K.A."/>
            <person name="Skrzypek M.S."/>
            <person name="Soll D."/>
            <person name="Staggs R."/>
            <person name="Stansfield I."/>
            <person name="Stumpf M.P."/>
            <person name="Sudbery P.E."/>
            <person name="Srikantha T."/>
            <person name="Zeng Q."/>
            <person name="Berman J."/>
            <person name="Berriman M."/>
            <person name="Heitman J."/>
            <person name="Gow N.A."/>
            <person name="Lorenz M.C."/>
            <person name="Birren B.W."/>
            <person name="Kellis M."/>
            <person name="Cuomo C.A."/>
        </authorList>
    </citation>
    <scope>NUCLEOTIDE SEQUENCE [LARGE SCALE GENOMIC DNA]</scope>
    <source>
        <strain evidence="6">ATCC 11503 / BCRC 21390 / CBS 2605 / JCM 1781 / NBRC 1676 / NRRL YB-4239</strain>
    </source>
</reference>
<dbReference type="InParanoid" id="A5DYQ0"/>
<feature type="region of interest" description="Disordered" evidence="3">
    <location>
        <begin position="293"/>
        <end position="314"/>
    </location>
</feature>
<dbReference type="GeneID" id="5233386"/>
<evidence type="ECO:0000256" key="1">
    <source>
        <dbReference type="ARBA" id="ARBA00022443"/>
    </source>
</evidence>
<evidence type="ECO:0000256" key="2">
    <source>
        <dbReference type="PROSITE-ProRule" id="PRU00192"/>
    </source>
</evidence>
<dbReference type="OrthoDB" id="10255128at2759"/>
<dbReference type="PROSITE" id="PS50002">
    <property type="entry name" value="SH3"/>
    <property type="match status" value="1"/>
</dbReference>
<dbReference type="SMART" id="SM00326">
    <property type="entry name" value="SH3"/>
    <property type="match status" value="1"/>
</dbReference>
<dbReference type="SUPFAM" id="SSF103657">
    <property type="entry name" value="BAR/IMD domain-like"/>
    <property type="match status" value="1"/>
</dbReference>
<dbReference type="PRINTS" id="PR00452">
    <property type="entry name" value="SH3DOMAIN"/>
</dbReference>
<evidence type="ECO:0000313" key="6">
    <source>
        <dbReference type="Proteomes" id="UP000001996"/>
    </source>
</evidence>
<dbReference type="GO" id="GO:0030479">
    <property type="term" value="C:actin cortical patch"/>
    <property type="evidence" value="ECO:0007669"/>
    <property type="project" value="TreeGrafter"/>
</dbReference>
<dbReference type="SUPFAM" id="SSF50044">
    <property type="entry name" value="SH3-domain"/>
    <property type="match status" value="1"/>
</dbReference>
<dbReference type="InterPro" id="IPR036028">
    <property type="entry name" value="SH3-like_dom_sf"/>
</dbReference>
<dbReference type="GO" id="GO:0006897">
    <property type="term" value="P:endocytosis"/>
    <property type="evidence" value="ECO:0007669"/>
    <property type="project" value="InterPro"/>
</dbReference>
<dbReference type="KEGG" id="lel:PVL30_003325"/>
<evidence type="ECO:0000259" key="4">
    <source>
        <dbReference type="PROSITE" id="PS50002"/>
    </source>
</evidence>
<dbReference type="HOGENOM" id="CLU_030036_0_0_1"/>
<dbReference type="PANTHER" id="PTHR47174:SF1">
    <property type="entry name" value="REDUCED VIABILITY UPON STARVATION PROTEIN 167"/>
    <property type="match status" value="1"/>
</dbReference>
<dbReference type="GO" id="GO:0008289">
    <property type="term" value="F:lipid binding"/>
    <property type="evidence" value="ECO:0007669"/>
    <property type="project" value="TreeGrafter"/>
</dbReference>
<dbReference type="GO" id="GO:1990528">
    <property type="term" value="C:Rvs161p-Rvs167p complex"/>
    <property type="evidence" value="ECO:0007669"/>
    <property type="project" value="TreeGrafter"/>
</dbReference>
<dbReference type="Gene3D" id="1.20.1270.60">
    <property type="entry name" value="Arfaptin homology (AH) domain/BAR domain"/>
    <property type="match status" value="1"/>
</dbReference>
<sequence length="454" mass="52155">MNQKQPPLSEKDQKHIEEYLKEFEVIDTKYNALNDKAVAILPHIMSFLQEFLENIIKLLICHQTTVYEKTMETLKYFNIFYGYMNEETIPDYETITTQWEQDITRTRLQLESFLQVVQGKHTDINEDIDDKDKALKTHKFWVSMTNRLQEKKHVVKPKNQTLGMFNDTVAIDPLDAFVKYENPQANQTETYHPRKVIAIEDVVVLKKEVTPPPPLPPRRMSALPILIQTQTHYQSQSQSQNQNQDQAYNQLSLPVYPSALNESMESLNLDDDYDDDGASSIISDSSDVSSISSASFSRVTTRTSSDKQSSTERHLSKIYNTAKNEIKVAPLALSPSLSAEKNVLSWDFPVTVQNSSERPPMTRAYELSLWQKFFDKLDKSASTERVAKYDFDGRHVGDLSFKQGDTIEIIFDFQRVDSLYLQDNHNWLIGIIRGDDSANTLSCRIGLVPSNYLV</sequence>
<dbReference type="GO" id="GO:0097320">
    <property type="term" value="P:plasma membrane tubulation"/>
    <property type="evidence" value="ECO:0007669"/>
    <property type="project" value="TreeGrafter"/>
</dbReference>
<evidence type="ECO:0000313" key="5">
    <source>
        <dbReference type="EMBL" id="EDK44308.1"/>
    </source>
</evidence>
<dbReference type="Proteomes" id="UP000001996">
    <property type="component" value="Unassembled WGS sequence"/>
</dbReference>
<feature type="compositionally biased region" description="Polar residues" evidence="3">
    <location>
        <begin position="298"/>
        <end position="308"/>
    </location>
</feature>
<dbReference type="PANTHER" id="PTHR47174">
    <property type="entry name" value="BRIDGING INTEGRATOR 3"/>
    <property type="match status" value="1"/>
</dbReference>
<dbReference type="InterPro" id="IPR001452">
    <property type="entry name" value="SH3_domain"/>
</dbReference>
<dbReference type="AlphaFoldDB" id="A5DYQ0"/>
<name>A5DYQ0_LODEL</name>
<dbReference type="Gene3D" id="2.30.30.40">
    <property type="entry name" value="SH3 Domains"/>
    <property type="match status" value="1"/>
</dbReference>
<dbReference type="InterPro" id="IPR027267">
    <property type="entry name" value="AH/BAR_dom_sf"/>
</dbReference>
<accession>A5DYQ0</accession>
<dbReference type="EMBL" id="CH981526">
    <property type="protein sequence ID" value="EDK44308.1"/>
    <property type="molecule type" value="Genomic_DNA"/>
</dbReference>
<dbReference type="GO" id="GO:0031097">
    <property type="term" value="C:medial cortex"/>
    <property type="evidence" value="ECO:0007669"/>
    <property type="project" value="TreeGrafter"/>
</dbReference>
<dbReference type="GO" id="GO:0043332">
    <property type="term" value="C:mating projection tip"/>
    <property type="evidence" value="ECO:0007669"/>
    <property type="project" value="TreeGrafter"/>
</dbReference>
<dbReference type="Pfam" id="PF00018">
    <property type="entry name" value="SH3_1"/>
    <property type="match status" value="1"/>
</dbReference>
<feature type="domain" description="SH3" evidence="4">
    <location>
        <begin position="380"/>
        <end position="454"/>
    </location>
</feature>
<protein>
    <recommendedName>
        <fullName evidence="4">SH3 domain-containing protein</fullName>
    </recommendedName>
</protein>
<gene>
    <name evidence="5" type="ORF">LELG_02487</name>
</gene>
<keyword evidence="1 2" id="KW-0728">SH3 domain</keyword>